<comment type="caution">
    <text evidence="2">The sequence shown here is derived from an EMBL/GenBank/DDBJ whole genome shotgun (WGS) entry which is preliminary data.</text>
</comment>
<protein>
    <recommendedName>
        <fullName evidence="4">Alpha/beta hydrolase</fullName>
    </recommendedName>
</protein>
<feature type="chain" id="PRO_5047456821" description="Alpha/beta hydrolase" evidence="1">
    <location>
        <begin position="22"/>
        <end position="210"/>
    </location>
</feature>
<dbReference type="EMBL" id="JBBEUB010000003">
    <property type="protein sequence ID" value="MEJ2903108.1"/>
    <property type="molecule type" value="Genomic_DNA"/>
</dbReference>
<organism evidence="2 3">
    <name type="scientific">Pedobacter panaciterrae</name>
    <dbReference type="NCBI Taxonomy" id="363849"/>
    <lineage>
        <taxon>Bacteria</taxon>
        <taxon>Pseudomonadati</taxon>
        <taxon>Bacteroidota</taxon>
        <taxon>Sphingobacteriia</taxon>
        <taxon>Sphingobacteriales</taxon>
        <taxon>Sphingobacteriaceae</taxon>
        <taxon>Pedobacter</taxon>
    </lineage>
</organism>
<evidence type="ECO:0000256" key="1">
    <source>
        <dbReference type="SAM" id="SignalP"/>
    </source>
</evidence>
<sequence>MNSKKTVLLLLLVANSLFCAAQDYIFFLHNKFAEDHSLTEVHPEYGKTEYLEVLNKFKQAGFQVISEKRSANTDVGAYTKKVVRQVDSLLKLGVKPSHITVIGTSKGGYIAQYVSSSLRNPNLNFVFIGCYRDKDLTSFPGINFCGNILTIYERSDEYGVSAIKRKETSNLKVLHFKEIELNTGLKHGFLFKPLPQWIEPCIKWANRNYK</sequence>
<keyword evidence="1" id="KW-0732">Signal</keyword>
<dbReference type="SUPFAM" id="SSF53474">
    <property type="entry name" value="alpha/beta-Hydrolases"/>
    <property type="match status" value="1"/>
</dbReference>
<dbReference type="InterPro" id="IPR029058">
    <property type="entry name" value="AB_hydrolase_fold"/>
</dbReference>
<accession>A0ABU8NPI7</accession>
<gene>
    <name evidence="2" type="ORF">WAE58_11760</name>
</gene>
<keyword evidence="3" id="KW-1185">Reference proteome</keyword>
<feature type="signal peptide" evidence="1">
    <location>
        <begin position="1"/>
        <end position="21"/>
    </location>
</feature>
<name>A0ABU8NPI7_9SPHI</name>
<proteinExistence type="predicted"/>
<evidence type="ECO:0000313" key="2">
    <source>
        <dbReference type="EMBL" id="MEJ2903108.1"/>
    </source>
</evidence>
<reference evidence="2 3" key="1">
    <citation type="submission" date="2024-03" db="EMBL/GenBank/DDBJ databases">
        <title>Sequence of Lycoming College Course Isolates.</title>
        <authorList>
            <person name="Plotts O."/>
            <person name="Newman J."/>
        </authorList>
    </citation>
    <scope>NUCLEOTIDE SEQUENCE [LARGE SCALE GENOMIC DNA]</scope>
    <source>
        <strain evidence="2 3">CJB-3</strain>
    </source>
</reference>
<evidence type="ECO:0008006" key="4">
    <source>
        <dbReference type="Google" id="ProtNLM"/>
    </source>
</evidence>
<dbReference type="RefSeq" id="WP_172659690.1">
    <property type="nucleotide sequence ID" value="NZ_CBFGNQ010000016.1"/>
</dbReference>
<dbReference type="Proteomes" id="UP001378956">
    <property type="component" value="Unassembled WGS sequence"/>
</dbReference>
<evidence type="ECO:0000313" key="3">
    <source>
        <dbReference type="Proteomes" id="UP001378956"/>
    </source>
</evidence>